<accession>A0A9D3Y084</accession>
<keyword evidence="2" id="KW-0472">Membrane</keyword>
<protein>
    <recommendedName>
        <fullName evidence="5">G-protein coupled receptors family 1 profile domain-containing protein</fullName>
    </recommendedName>
</protein>
<dbReference type="Proteomes" id="UP000828390">
    <property type="component" value="Unassembled WGS sequence"/>
</dbReference>
<reference evidence="3" key="1">
    <citation type="journal article" date="2019" name="bioRxiv">
        <title>The Genome of the Zebra Mussel, Dreissena polymorpha: A Resource for Invasive Species Research.</title>
        <authorList>
            <person name="McCartney M.A."/>
            <person name="Auch B."/>
            <person name="Kono T."/>
            <person name="Mallez S."/>
            <person name="Zhang Y."/>
            <person name="Obille A."/>
            <person name="Becker A."/>
            <person name="Abrahante J.E."/>
            <person name="Garbe J."/>
            <person name="Badalamenti J.P."/>
            <person name="Herman A."/>
            <person name="Mangelson H."/>
            <person name="Liachko I."/>
            <person name="Sullivan S."/>
            <person name="Sone E.D."/>
            <person name="Koren S."/>
            <person name="Silverstein K.A.T."/>
            <person name="Beckman K.B."/>
            <person name="Gohl D.M."/>
        </authorList>
    </citation>
    <scope>NUCLEOTIDE SEQUENCE</scope>
    <source>
        <strain evidence="3">Duluth1</strain>
        <tissue evidence="3">Whole animal</tissue>
    </source>
</reference>
<feature type="compositionally biased region" description="Basic and acidic residues" evidence="1">
    <location>
        <begin position="88"/>
        <end position="105"/>
    </location>
</feature>
<feature type="region of interest" description="Disordered" evidence="1">
    <location>
        <begin position="76"/>
        <end position="106"/>
    </location>
</feature>
<feature type="transmembrane region" description="Helical" evidence="2">
    <location>
        <begin position="33"/>
        <end position="53"/>
    </location>
</feature>
<reference evidence="3" key="2">
    <citation type="submission" date="2020-11" db="EMBL/GenBank/DDBJ databases">
        <authorList>
            <person name="McCartney M.A."/>
            <person name="Auch B."/>
            <person name="Kono T."/>
            <person name="Mallez S."/>
            <person name="Becker A."/>
            <person name="Gohl D.M."/>
            <person name="Silverstein K.A.T."/>
            <person name="Koren S."/>
            <person name="Bechman K.B."/>
            <person name="Herman A."/>
            <person name="Abrahante J.E."/>
            <person name="Garbe J."/>
        </authorList>
    </citation>
    <scope>NUCLEOTIDE SEQUENCE</scope>
    <source>
        <strain evidence="3">Duluth1</strain>
        <tissue evidence="3">Whole animal</tissue>
    </source>
</reference>
<keyword evidence="4" id="KW-1185">Reference proteome</keyword>
<gene>
    <name evidence="3" type="ORF">DPMN_192410</name>
</gene>
<evidence type="ECO:0000313" key="3">
    <source>
        <dbReference type="EMBL" id="KAH3690242.1"/>
    </source>
</evidence>
<feature type="transmembrane region" description="Helical" evidence="2">
    <location>
        <begin position="7"/>
        <end position="27"/>
    </location>
</feature>
<keyword evidence="2" id="KW-1133">Transmembrane helix</keyword>
<comment type="caution">
    <text evidence="3">The sequence shown here is derived from an EMBL/GenBank/DDBJ whole genome shotgun (WGS) entry which is preliminary data.</text>
</comment>
<evidence type="ECO:0000313" key="4">
    <source>
        <dbReference type="Proteomes" id="UP000828390"/>
    </source>
</evidence>
<evidence type="ECO:0008006" key="5">
    <source>
        <dbReference type="Google" id="ProtNLM"/>
    </source>
</evidence>
<organism evidence="3 4">
    <name type="scientific">Dreissena polymorpha</name>
    <name type="common">Zebra mussel</name>
    <name type="synonym">Mytilus polymorpha</name>
    <dbReference type="NCBI Taxonomy" id="45954"/>
    <lineage>
        <taxon>Eukaryota</taxon>
        <taxon>Metazoa</taxon>
        <taxon>Spiralia</taxon>
        <taxon>Lophotrochozoa</taxon>
        <taxon>Mollusca</taxon>
        <taxon>Bivalvia</taxon>
        <taxon>Autobranchia</taxon>
        <taxon>Heteroconchia</taxon>
        <taxon>Euheterodonta</taxon>
        <taxon>Imparidentia</taxon>
        <taxon>Neoheterodontei</taxon>
        <taxon>Myida</taxon>
        <taxon>Dreissenoidea</taxon>
        <taxon>Dreissenidae</taxon>
        <taxon>Dreissena</taxon>
    </lineage>
</organism>
<name>A0A9D3Y084_DREPO</name>
<keyword evidence="2" id="KW-0812">Transmembrane</keyword>
<dbReference type="AlphaFoldDB" id="A0A9D3Y084"/>
<evidence type="ECO:0000256" key="1">
    <source>
        <dbReference type="SAM" id="MobiDB-lite"/>
    </source>
</evidence>
<evidence type="ECO:0000256" key="2">
    <source>
        <dbReference type="SAM" id="Phobius"/>
    </source>
</evidence>
<dbReference type="EMBL" id="JAIWYP010000072">
    <property type="protein sequence ID" value="KAH3690242.1"/>
    <property type="molecule type" value="Genomic_DNA"/>
</dbReference>
<sequence>MCGIVSGFLIAWIPFFTVVYMSLYANFKHPSLAFLQLSYYLNPLVNPAAFFIFHRLRLQRSQPSVYSGTTVLRSSGESRHVRSSTMLKEIKGNDDKSATSDHGAEEETVFCDSSKIMITNANNESILIDENGIDNEK</sequence>
<proteinExistence type="predicted"/>